<evidence type="ECO:0000256" key="4">
    <source>
        <dbReference type="ARBA" id="ARBA00022801"/>
    </source>
</evidence>
<dbReference type="PROSITE" id="PS00137">
    <property type="entry name" value="SUBTILASE_HIS"/>
    <property type="match status" value="1"/>
</dbReference>
<evidence type="ECO:0000256" key="6">
    <source>
        <dbReference type="PROSITE-ProRule" id="PRU01240"/>
    </source>
</evidence>
<evidence type="ECO:0000256" key="7">
    <source>
        <dbReference type="RuleBase" id="RU003355"/>
    </source>
</evidence>
<dbReference type="InterPro" id="IPR015500">
    <property type="entry name" value="Peptidase_S8_subtilisin-rel"/>
</dbReference>
<dbReference type="Gene3D" id="3.40.50.200">
    <property type="entry name" value="Peptidase S8/S53 domain"/>
    <property type="match status" value="2"/>
</dbReference>
<dbReference type="PROSITE" id="PS51892">
    <property type="entry name" value="SUBTILASE"/>
    <property type="match status" value="1"/>
</dbReference>
<keyword evidence="12" id="KW-1185">Reference proteome</keyword>
<dbReference type="Pfam" id="PF00082">
    <property type="entry name" value="Peptidase_S8"/>
    <property type="match status" value="1"/>
</dbReference>
<evidence type="ECO:0000256" key="1">
    <source>
        <dbReference type="ARBA" id="ARBA00011073"/>
    </source>
</evidence>
<accession>A0ABR2I395</accession>
<evidence type="ECO:0000259" key="10">
    <source>
        <dbReference type="Pfam" id="PF06280"/>
    </source>
</evidence>
<feature type="domain" description="Peptidase S8/S53" evidence="9">
    <location>
        <begin position="153"/>
        <end position="573"/>
    </location>
</feature>
<dbReference type="PROSITE" id="PS00138">
    <property type="entry name" value="SUBTILASE_SER"/>
    <property type="match status" value="1"/>
</dbReference>
<feature type="active site" description="Charge relay system" evidence="6">
    <location>
        <position position="162"/>
    </location>
</feature>
<dbReference type="InterPro" id="IPR010435">
    <property type="entry name" value="C5a/SBT2-like_Fn3"/>
</dbReference>
<dbReference type="PROSITE" id="PS00136">
    <property type="entry name" value="SUBTILASE_ASP"/>
    <property type="match status" value="1"/>
</dbReference>
<dbReference type="PRINTS" id="PR00723">
    <property type="entry name" value="SUBTILISIN"/>
</dbReference>
<dbReference type="InterPro" id="IPR034187">
    <property type="entry name" value="Peptidases_S8_5"/>
</dbReference>
<dbReference type="InterPro" id="IPR022398">
    <property type="entry name" value="Peptidase_S8_His-AS"/>
</dbReference>
<organism evidence="11 12">
    <name type="scientific">Apiospora arundinis</name>
    <dbReference type="NCBI Taxonomy" id="335852"/>
    <lineage>
        <taxon>Eukaryota</taxon>
        <taxon>Fungi</taxon>
        <taxon>Dikarya</taxon>
        <taxon>Ascomycota</taxon>
        <taxon>Pezizomycotina</taxon>
        <taxon>Sordariomycetes</taxon>
        <taxon>Xylariomycetidae</taxon>
        <taxon>Amphisphaeriales</taxon>
        <taxon>Apiosporaceae</taxon>
        <taxon>Apiospora</taxon>
    </lineage>
</organism>
<keyword evidence="4 6" id="KW-0378">Hydrolase</keyword>
<evidence type="ECO:0000259" key="9">
    <source>
        <dbReference type="Pfam" id="PF00082"/>
    </source>
</evidence>
<evidence type="ECO:0000256" key="8">
    <source>
        <dbReference type="SAM" id="SignalP"/>
    </source>
</evidence>
<evidence type="ECO:0000256" key="2">
    <source>
        <dbReference type="ARBA" id="ARBA00022670"/>
    </source>
</evidence>
<dbReference type="SUPFAM" id="SSF52743">
    <property type="entry name" value="Subtilisin-like"/>
    <property type="match status" value="1"/>
</dbReference>
<feature type="active site" description="Charge relay system" evidence="6">
    <location>
        <position position="211"/>
    </location>
</feature>
<proteinExistence type="inferred from homology"/>
<keyword evidence="3 8" id="KW-0732">Signal</keyword>
<feature type="signal peptide" evidence="8">
    <location>
        <begin position="1"/>
        <end position="18"/>
    </location>
</feature>
<sequence>MRATFFLALLATASNASAQHPWRREVHKNETSAEPTDSAPKRYIVELKSLDRCARIKAKVDGTRGLRVVKSFDHRLFPAISVECEGGCNADSLARAINDGDDDAPVATVYKSTTMRLRLPAEGESYADDAKAANYSFHGLTGVEQLHRDGIIGEGATVAIVDSGVYWQHPALGGGLGPGFKVAGGYDLVGDGQWPATDPEPDNDPNDQFGHGTHVAGIVAGKSEQFVGVAPGAKILAYKVIGHRGESNEEMVIEAFLKAFDSGADVITASLGEKSGFTANAWAALASRMVDQGVVITIAAGNDGENGPFLMSNGAAGEHVLTVAASDAEKFPAFGFHAEFSVGANSSTTEIAYSPAPIPNQPGIWPDSIVGWPIVPVTLNTSVPNDACSPLPATTANMTGTIVLVRSGGCATWEKRQNLQPFSPEYILFYQDDKPWKAPPSNKDGIKSGIIEARAGEAIVKAIIDGGNVTATFDIDPAHYVGIYNSGAGRPADWTTWGANYDMSLKPDVSAPGNKILSSYLAGKYKVLSGTSMATPYVAGVAALWIGKHGGRAAHKDDPAWAKRLMARIMSTAHSVPWVNGVTLESDPSFWAPPVQVGAGFIDARRVFESTTELNFEGRKFELNDTAHFQATHSVELTNTGEAPVTYEFALEPAAGFESWTPLPAGSEPRYPLPNFKYYYEMTPIALEPTVAMPAPITVQPGGTAKAEFTFTPPAGMNADHIPVYSGKILAKSSGGEAFGIPYFGVGADLKTTIPSAFDYGSLFPIMFSATNHTRIVDKTTFTFNLTWLSQDFPTLYTKMVFGTRELRWDIYHASTPGASEDEPAGKWTYPPTVGEGGYVGAATAWTHSAQASWFDPEKEDVNDVFAFPRYNQPRATEGIYMWLGRLANGSDIAPGDYRFRVAALRAFGDPRVAGDWDVWKLPQVTVLPLE</sequence>
<dbReference type="CDD" id="cd07489">
    <property type="entry name" value="Peptidases_S8_5"/>
    <property type="match status" value="1"/>
</dbReference>
<gene>
    <name evidence="11" type="ORF">PGQ11_012526</name>
</gene>
<dbReference type="InterPro" id="IPR000209">
    <property type="entry name" value="Peptidase_S8/S53_dom"/>
</dbReference>
<protein>
    <submittedName>
        <fullName evidence="11">Serine endopeptidase</fullName>
    </submittedName>
</protein>
<evidence type="ECO:0000313" key="12">
    <source>
        <dbReference type="Proteomes" id="UP001390339"/>
    </source>
</evidence>
<comment type="caution">
    <text evidence="11">The sequence shown here is derived from an EMBL/GenBank/DDBJ whole genome shotgun (WGS) entry which is preliminary data.</text>
</comment>
<dbReference type="InterPro" id="IPR023827">
    <property type="entry name" value="Peptidase_S8_Asp-AS"/>
</dbReference>
<evidence type="ECO:0000256" key="3">
    <source>
        <dbReference type="ARBA" id="ARBA00022729"/>
    </source>
</evidence>
<evidence type="ECO:0000256" key="5">
    <source>
        <dbReference type="ARBA" id="ARBA00022825"/>
    </source>
</evidence>
<dbReference type="InterPro" id="IPR036852">
    <property type="entry name" value="Peptidase_S8/S53_dom_sf"/>
</dbReference>
<dbReference type="PANTHER" id="PTHR43806:SF66">
    <property type="entry name" value="SERIN ENDOPEPTIDASE"/>
    <property type="match status" value="1"/>
</dbReference>
<dbReference type="Pfam" id="PF06280">
    <property type="entry name" value="fn3_5"/>
    <property type="match status" value="1"/>
</dbReference>
<dbReference type="PANTHER" id="PTHR43806">
    <property type="entry name" value="PEPTIDASE S8"/>
    <property type="match status" value="1"/>
</dbReference>
<keyword evidence="5 6" id="KW-0720">Serine protease</keyword>
<feature type="active site" description="Charge relay system" evidence="6">
    <location>
        <position position="532"/>
    </location>
</feature>
<dbReference type="InterPro" id="IPR023828">
    <property type="entry name" value="Peptidase_S8_Ser-AS"/>
</dbReference>
<dbReference type="EMBL" id="JAPCWZ010000007">
    <property type="protein sequence ID" value="KAK8856614.1"/>
    <property type="molecule type" value="Genomic_DNA"/>
</dbReference>
<dbReference type="InterPro" id="IPR050131">
    <property type="entry name" value="Peptidase_S8_subtilisin-like"/>
</dbReference>
<reference evidence="11 12" key="1">
    <citation type="journal article" date="2024" name="IMA Fungus">
        <title>Apiospora arundinis, a panoply of carbohydrate-active enzymes and secondary metabolites.</title>
        <authorList>
            <person name="Sorensen T."/>
            <person name="Petersen C."/>
            <person name="Muurmann A.T."/>
            <person name="Christiansen J.V."/>
            <person name="Brundto M.L."/>
            <person name="Overgaard C.K."/>
            <person name="Boysen A.T."/>
            <person name="Wollenberg R.D."/>
            <person name="Larsen T.O."/>
            <person name="Sorensen J.L."/>
            <person name="Nielsen K.L."/>
            <person name="Sondergaard T.E."/>
        </authorList>
    </citation>
    <scope>NUCLEOTIDE SEQUENCE [LARGE SCALE GENOMIC DNA]</scope>
    <source>
        <strain evidence="11 12">AAU 773</strain>
    </source>
</reference>
<evidence type="ECO:0000313" key="11">
    <source>
        <dbReference type="EMBL" id="KAK8856614.1"/>
    </source>
</evidence>
<keyword evidence="2 6" id="KW-0645">Protease</keyword>
<feature type="chain" id="PRO_5046226005" evidence="8">
    <location>
        <begin position="19"/>
        <end position="931"/>
    </location>
</feature>
<name>A0ABR2I395_9PEZI</name>
<dbReference type="Proteomes" id="UP001390339">
    <property type="component" value="Unassembled WGS sequence"/>
</dbReference>
<comment type="similarity">
    <text evidence="1 6 7">Belongs to the peptidase S8 family.</text>
</comment>
<feature type="domain" description="C5a peptidase/Subtilisin-like protease SBT2-like Fn3-like" evidence="10">
    <location>
        <begin position="622"/>
        <end position="743"/>
    </location>
</feature>